<gene>
    <name evidence="10" type="ORF">KVP70_03440</name>
    <name evidence="11" type="ORF">L1274_004081</name>
</gene>
<comment type="subcellular location">
    <subcellularLocation>
        <location evidence="1">Cell membrane</location>
        <topology evidence="1">Multi-pass membrane protein</topology>
    </subcellularLocation>
</comment>
<feature type="transmembrane region" description="Helical" evidence="8">
    <location>
        <begin position="111"/>
        <end position="129"/>
    </location>
</feature>
<sequence length="412" mass="44857">MREKQWLVLILLVAFLVRIATAFAFQFQPVSDYAGYERMAVNLLAGKGLVDGGNAAFLSAGYPLFVLAPVYAVFGHHLLAALLANALLCTVSAWLIYLIARDAGAGKVGRLLSAGLFAVYLPSWIYAAYLSKENLMTPLMLGVVLLSLRCTARPSARIAISVGAVLGLLAITGNSGLALTPILAIALMTTSWPLPRKLATLGLAGLVAMLVVAPWLIRNYQVVGAPVLNTNGGFNLYIGNNSSADGMFVSIADTPRGASWQQLRKQGEVVANDTLKHEAIDWIKQHPAQFVTLALRKVALFWMPPVHEGEGPQPRGEALTRLAWLAQYLLICGAAVAGVVYRRLRSKNTGLLWLAVLCYTAVHMMFYVIYRYREPIMPLLIVLAAMAMEQALQARMQSKKTVPQTTYSKMKN</sequence>
<dbReference type="Pfam" id="PF13231">
    <property type="entry name" value="PMT_2"/>
    <property type="match status" value="1"/>
</dbReference>
<feature type="transmembrane region" description="Helical" evidence="8">
    <location>
        <begin position="324"/>
        <end position="344"/>
    </location>
</feature>
<dbReference type="InterPro" id="IPR038731">
    <property type="entry name" value="RgtA/B/C-like"/>
</dbReference>
<dbReference type="PANTHER" id="PTHR33908">
    <property type="entry name" value="MANNOSYLTRANSFERASE YKCB-RELATED"/>
    <property type="match status" value="1"/>
</dbReference>
<evidence type="ECO:0000256" key="3">
    <source>
        <dbReference type="ARBA" id="ARBA00022676"/>
    </source>
</evidence>
<dbReference type="GO" id="GO:0016763">
    <property type="term" value="F:pentosyltransferase activity"/>
    <property type="evidence" value="ECO:0007669"/>
    <property type="project" value="TreeGrafter"/>
</dbReference>
<evidence type="ECO:0000256" key="8">
    <source>
        <dbReference type="SAM" id="Phobius"/>
    </source>
</evidence>
<dbReference type="EMBL" id="JAHTGR010000002">
    <property type="protein sequence ID" value="MBV6319976.1"/>
    <property type="molecule type" value="Genomic_DNA"/>
</dbReference>
<reference evidence="11" key="2">
    <citation type="submission" date="2022-03" db="EMBL/GenBank/DDBJ databases">
        <title>Genome Encyclopedia of Bacteria and Archaea VI: Functional Genomics of Type Strains.</title>
        <authorList>
            <person name="Whitman W."/>
        </authorList>
    </citation>
    <scope>NUCLEOTIDE SEQUENCE</scope>
    <source>
        <strain evidence="11">HSC-15S17</strain>
    </source>
</reference>
<dbReference type="RefSeq" id="WP_217940667.1">
    <property type="nucleotide sequence ID" value="NZ_JAHTGR010000002.1"/>
</dbReference>
<keyword evidence="6 8" id="KW-1133">Transmembrane helix</keyword>
<feature type="transmembrane region" description="Helical" evidence="8">
    <location>
        <begin position="78"/>
        <end position="99"/>
    </location>
</feature>
<proteinExistence type="predicted"/>
<keyword evidence="7 8" id="KW-0472">Membrane</keyword>
<evidence type="ECO:0000313" key="10">
    <source>
        <dbReference type="EMBL" id="MBV6319976.1"/>
    </source>
</evidence>
<evidence type="ECO:0000313" key="13">
    <source>
        <dbReference type="Proteomes" id="UP001162889"/>
    </source>
</evidence>
<keyword evidence="2" id="KW-1003">Cell membrane</keyword>
<feature type="transmembrane region" description="Helical" evidence="8">
    <location>
        <begin position="351"/>
        <end position="370"/>
    </location>
</feature>
<evidence type="ECO:0000313" key="12">
    <source>
        <dbReference type="Proteomes" id="UP001155901"/>
    </source>
</evidence>
<keyword evidence="5 8" id="KW-0812">Transmembrane</keyword>
<keyword evidence="3 10" id="KW-0328">Glycosyltransferase</keyword>
<dbReference type="Proteomes" id="UP001155901">
    <property type="component" value="Unassembled WGS sequence"/>
</dbReference>
<comment type="caution">
    <text evidence="10">The sequence shown here is derived from an EMBL/GenBank/DDBJ whole genome shotgun (WGS) entry which is preliminary data.</text>
</comment>
<evidence type="ECO:0000256" key="2">
    <source>
        <dbReference type="ARBA" id="ARBA00022475"/>
    </source>
</evidence>
<feature type="transmembrane region" description="Helical" evidence="8">
    <location>
        <begin position="164"/>
        <end position="186"/>
    </location>
</feature>
<evidence type="ECO:0000256" key="1">
    <source>
        <dbReference type="ARBA" id="ARBA00004651"/>
    </source>
</evidence>
<dbReference type="Proteomes" id="UP001162889">
    <property type="component" value="Unassembled WGS sequence"/>
</dbReference>
<keyword evidence="13" id="KW-1185">Reference proteome</keyword>
<dbReference type="AlphaFoldDB" id="A0AA41KZA2"/>
<evidence type="ECO:0000256" key="4">
    <source>
        <dbReference type="ARBA" id="ARBA00022679"/>
    </source>
</evidence>
<dbReference type="GO" id="GO:0009103">
    <property type="term" value="P:lipopolysaccharide biosynthetic process"/>
    <property type="evidence" value="ECO:0007669"/>
    <property type="project" value="UniProtKB-ARBA"/>
</dbReference>
<dbReference type="EMBL" id="JALJZU010000008">
    <property type="protein sequence ID" value="MCP2010341.1"/>
    <property type="molecule type" value="Genomic_DNA"/>
</dbReference>
<dbReference type="PANTHER" id="PTHR33908:SF11">
    <property type="entry name" value="MEMBRANE PROTEIN"/>
    <property type="match status" value="1"/>
</dbReference>
<feature type="transmembrane region" description="Helical" evidence="8">
    <location>
        <begin position="198"/>
        <end position="217"/>
    </location>
</feature>
<organism evidence="10 12">
    <name type="scientific">Duganella violaceipulchra</name>
    <dbReference type="NCBI Taxonomy" id="2849652"/>
    <lineage>
        <taxon>Bacteria</taxon>
        <taxon>Pseudomonadati</taxon>
        <taxon>Pseudomonadota</taxon>
        <taxon>Betaproteobacteria</taxon>
        <taxon>Burkholderiales</taxon>
        <taxon>Oxalobacteraceae</taxon>
        <taxon>Telluria group</taxon>
        <taxon>Duganella</taxon>
    </lineage>
</organism>
<evidence type="ECO:0000259" key="9">
    <source>
        <dbReference type="Pfam" id="PF13231"/>
    </source>
</evidence>
<evidence type="ECO:0000256" key="7">
    <source>
        <dbReference type="ARBA" id="ARBA00023136"/>
    </source>
</evidence>
<name>A0AA41KZA2_9BURK</name>
<dbReference type="EC" id="2.4.-.-" evidence="10"/>
<evidence type="ECO:0000256" key="6">
    <source>
        <dbReference type="ARBA" id="ARBA00022989"/>
    </source>
</evidence>
<evidence type="ECO:0000256" key="5">
    <source>
        <dbReference type="ARBA" id="ARBA00022692"/>
    </source>
</evidence>
<keyword evidence="4 10" id="KW-0808">Transferase</keyword>
<protein>
    <submittedName>
        <fullName evidence="11">4-amino-4-deoxy-L-arabinose transferase-like glycosyltransferase</fullName>
    </submittedName>
    <submittedName>
        <fullName evidence="10">Glycosyltransferase family 39 protein</fullName>
        <ecNumber evidence="10">2.4.-.-</ecNumber>
    </submittedName>
</protein>
<dbReference type="GO" id="GO:0005886">
    <property type="term" value="C:plasma membrane"/>
    <property type="evidence" value="ECO:0007669"/>
    <property type="project" value="UniProtKB-SubCell"/>
</dbReference>
<evidence type="ECO:0000313" key="11">
    <source>
        <dbReference type="EMBL" id="MCP2010341.1"/>
    </source>
</evidence>
<accession>A0AA41KZA2</accession>
<dbReference type="InterPro" id="IPR050297">
    <property type="entry name" value="LipidA_mod_glycosyltrf_83"/>
</dbReference>
<feature type="domain" description="Glycosyltransferase RgtA/B/C/D-like" evidence="9">
    <location>
        <begin position="65"/>
        <end position="217"/>
    </location>
</feature>
<reference evidence="10" key="1">
    <citation type="submission" date="2021-07" db="EMBL/GenBank/DDBJ databases">
        <title>Characterization of violacein-producing bacteria and related species.</title>
        <authorList>
            <person name="Wilson H.S."/>
            <person name="De Leon M.E."/>
        </authorList>
    </citation>
    <scope>NUCLEOTIDE SEQUENCE</scope>
    <source>
        <strain evidence="10">HSC-15S17</strain>
    </source>
</reference>